<reference evidence="6" key="1">
    <citation type="submission" date="2022-04" db="EMBL/GenBank/DDBJ databases">
        <title>Roseibium sp. CAU 1639 isolated from mud.</title>
        <authorList>
            <person name="Kim W."/>
        </authorList>
    </citation>
    <scope>NUCLEOTIDE SEQUENCE</scope>
    <source>
        <strain evidence="6">CAU 1639</strain>
    </source>
</reference>
<comment type="similarity">
    <text evidence="1">Belongs to the peptidase S49 family.</text>
</comment>
<feature type="domain" description="Peptidase S49" evidence="5">
    <location>
        <begin position="126"/>
        <end position="274"/>
    </location>
</feature>
<dbReference type="Proteomes" id="UP001431221">
    <property type="component" value="Unassembled WGS sequence"/>
</dbReference>
<gene>
    <name evidence="6" type="ORF">M0H32_23745</name>
</gene>
<proteinExistence type="inferred from homology"/>
<dbReference type="PANTHER" id="PTHR33209">
    <property type="entry name" value="PROTEASE 4"/>
    <property type="match status" value="1"/>
</dbReference>
<dbReference type="InterPro" id="IPR002142">
    <property type="entry name" value="Peptidase_S49"/>
</dbReference>
<dbReference type="EMBL" id="JALNMJ010000022">
    <property type="protein sequence ID" value="MCK7615190.1"/>
    <property type="molecule type" value="Genomic_DNA"/>
</dbReference>
<keyword evidence="7" id="KW-1185">Reference proteome</keyword>
<keyword evidence="3" id="KW-0378">Hydrolase</keyword>
<organism evidence="6 7">
    <name type="scientific">Roseibium sediminicola</name>
    <dbReference type="NCBI Taxonomy" id="2933272"/>
    <lineage>
        <taxon>Bacteria</taxon>
        <taxon>Pseudomonadati</taxon>
        <taxon>Pseudomonadota</taxon>
        <taxon>Alphaproteobacteria</taxon>
        <taxon>Hyphomicrobiales</taxon>
        <taxon>Stappiaceae</taxon>
        <taxon>Roseibium</taxon>
    </lineage>
</organism>
<name>A0ABT0H279_9HYPH</name>
<dbReference type="RefSeq" id="WP_248158248.1">
    <property type="nucleotide sequence ID" value="NZ_JALNMJ010000022.1"/>
</dbReference>
<keyword evidence="4" id="KW-0720">Serine protease</keyword>
<dbReference type="InterPro" id="IPR029045">
    <property type="entry name" value="ClpP/crotonase-like_dom_sf"/>
</dbReference>
<evidence type="ECO:0000256" key="4">
    <source>
        <dbReference type="ARBA" id="ARBA00022825"/>
    </source>
</evidence>
<keyword evidence="2" id="KW-0645">Protease</keyword>
<evidence type="ECO:0000313" key="7">
    <source>
        <dbReference type="Proteomes" id="UP001431221"/>
    </source>
</evidence>
<dbReference type="Gene3D" id="3.90.226.10">
    <property type="entry name" value="2-enoyl-CoA Hydratase, Chain A, domain 1"/>
    <property type="match status" value="1"/>
</dbReference>
<dbReference type="CDD" id="cd07022">
    <property type="entry name" value="S49_Sppa_36K_type"/>
    <property type="match status" value="1"/>
</dbReference>
<sequence length="279" mass="29840">MTGLELSSLNGAFVAILDGREMGLVTAIERAQAETRDCAYLTWLDHCSGSDLYTVVDHVAVIGVYGSLVPNLPFHGSDYITGYNCIRIAVSAALRDADVSAIALDISSPGGIVSGCFELCEFLREVREEKPVMAIVRDLAASAAYAIASTAHVIAAPETGAVGSIGVFRLHGDFSKMFEDVGINLSQIYSGARKVDGSPYMPLSDDARAKWQGVVDEYRELFAKHVSAGRDVSVADILSTEAELYDGPSNLNRAREIGLIDQIMSPDQAFAALVKSIQT</sequence>
<evidence type="ECO:0000256" key="1">
    <source>
        <dbReference type="ARBA" id="ARBA00008683"/>
    </source>
</evidence>
<evidence type="ECO:0000256" key="2">
    <source>
        <dbReference type="ARBA" id="ARBA00022670"/>
    </source>
</evidence>
<evidence type="ECO:0000259" key="5">
    <source>
        <dbReference type="Pfam" id="PF01343"/>
    </source>
</evidence>
<protein>
    <submittedName>
        <fullName evidence="6">S49 family peptidase</fullName>
    </submittedName>
</protein>
<dbReference type="InterPro" id="IPR033855">
    <property type="entry name" value="Protein_C"/>
</dbReference>
<dbReference type="Pfam" id="PF01343">
    <property type="entry name" value="Peptidase_S49"/>
    <property type="match status" value="1"/>
</dbReference>
<evidence type="ECO:0000313" key="6">
    <source>
        <dbReference type="EMBL" id="MCK7615190.1"/>
    </source>
</evidence>
<dbReference type="PANTHER" id="PTHR33209:SF1">
    <property type="entry name" value="PEPTIDASE S49 DOMAIN-CONTAINING PROTEIN"/>
    <property type="match status" value="1"/>
</dbReference>
<dbReference type="SUPFAM" id="SSF52096">
    <property type="entry name" value="ClpP/crotonase"/>
    <property type="match status" value="1"/>
</dbReference>
<evidence type="ECO:0000256" key="3">
    <source>
        <dbReference type="ARBA" id="ARBA00022801"/>
    </source>
</evidence>
<comment type="caution">
    <text evidence="6">The sequence shown here is derived from an EMBL/GenBank/DDBJ whole genome shotgun (WGS) entry which is preliminary data.</text>
</comment>
<accession>A0ABT0H279</accession>